<dbReference type="EnsemblPlants" id="evm.model.04.1423">
    <property type="protein sequence ID" value="cds.evm.model.04.1423"/>
    <property type="gene ID" value="evm.TU.04.1423"/>
</dbReference>
<protein>
    <submittedName>
        <fullName evidence="2">Uncharacterized protein</fullName>
    </submittedName>
</protein>
<evidence type="ECO:0000313" key="3">
    <source>
        <dbReference type="Proteomes" id="UP000596661"/>
    </source>
</evidence>
<dbReference type="AlphaFoldDB" id="A0A803PD04"/>
<reference evidence="2" key="2">
    <citation type="submission" date="2021-03" db="UniProtKB">
        <authorList>
            <consortium name="EnsemblPlants"/>
        </authorList>
    </citation>
    <scope>IDENTIFICATION</scope>
</reference>
<keyword evidence="3" id="KW-1185">Reference proteome</keyword>
<reference evidence="2" key="1">
    <citation type="submission" date="2018-11" db="EMBL/GenBank/DDBJ databases">
        <authorList>
            <person name="Grassa J C."/>
        </authorList>
    </citation>
    <scope>NUCLEOTIDE SEQUENCE [LARGE SCALE GENOMIC DNA]</scope>
</reference>
<dbReference type="Gramene" id="evm.model.04.1423">
    <property type="protein sequence ID" value="cds.evm.model.04.1423"/>
    <property type="gene ID" value="evm.TU.04.1423"/>
</dbReference>
<accession>A0A803PD04</accession>
<evidence type="ECO:0000256" key="1">
    <source>
        <dbReference type="SAM" id="MobiDB-lite"/>
    </source>
</evidence>
<feature type="compositionally biased region" description="Basic and acidic residues" evidence="1">
    <location>
        <begin position="89"/>
        <end position="102"/>
    </location>
</feature>
<proteinExistence type="predicted"/>
<feature type="compositionally biased region" description="Basic and acidic residues" evidence="1">
    <location>
        <begin position="173"/>
        <end position="185"/>
    </location>
</feature>
<sequence>MEGCASITTMSSSLAKGGGGRAFRRSFLGRPLSSFFCSLLGVSYLEESLAFLLSMAVPRKGKGLIEEELNEDSSNDDAPSFLETPSKLQKKEDKGLPKKDLPKALPPPPSAREDDIVVIDAHPSMATVPTQTKKSTRPQPAPHSKKSKEKEFVPIASIMKRAKEMSLQPHPTCAERETEGVEHASHGASGRQLAA</sequence>
<feature type="region of interest" description="Disordered" evidence="1">
    <location>
        <begin position="68"/>
        <end position="195"/>
    </location>
</feature>
<dbReference type="Proteomes" id="UP000596661">
    <property type="component" value="Chromosome 4"/>
</dbReference>
<organism evidence="2 3">
    <name type="scientific">Cannabis sativa</name>
    <name type="common">Hemp</name>
    <name type="synonym">Marijuana</name>
    <dbReference type="NCBI Taxonomy" id="3483"/>
    <lineage>
        <taxon>Eukaryota</taxon>
        <taxon>Viridiplantae</taxon>
        <taxon>Streptophyta</taxon>
        <taxon>Embryophyta</taxon>
        <taxon>Tracheophyta</taxon>
        <taxon>Spermatophyta</taxon>
        <taxon>Magnoliopsida</taxon>
        <taxon>eudicotyledons</taxon>
        <taxon>Gunneridae</taxon>
        <taxon>Pentapetalae</taxon>
        <taxon>rosids</taxon>
        <taxon>fabids</taxon>
        <taxon>Rosales</taxon>
        <taxon>Cannabaceae</taxon>
        <taxon>Cannabis</taxon>
    </lineage>
</organism>
<dbReference type="EMBL" id="UZAU01000388">
    <property type="status" value="NOT_ANNOTATED_CDS"/>
    <property type="molecule type" value="Genomic_DNA"/>
</dbReference>
<name>A0A803PD04_CANSA</name>
<evidence type="ECO:0000313" key="2">
    <source>
        <dbReference type="EnsemblPlants" id="cds.evm.model.04.1423"/>
    </source>
</evidence>